<proteinExistence type="predicted"/>
<evidence type="ECO:0008006" key="3">
    <source>
        <dbReference type="Google" id="ProtNLM"/>
    </source>
</evidence>
<dbReference type="Pfam" id="PF02810">
    <property type="entry name" value="SEC-C"/>
    <property type="match status" value="1"/>
</dbReference>
<keyword evidence="2" id="KW-1185">Reference proteome</keyword>
<gene>
    <name evidence="1" type="ORF">PRECH8_04560</name>
</gene>
<dbReference type="PANTHER" id="PTHR33747">
    <property type="entry name" value="UPF0225 PROTEIN SCO1677"/>
    <property type="match status" value="1"/>
</dbReference>
<organism evidence="1 2">
    <name type="scientific">Insulibacter thermoxylanivorax</name>
    <dbReference type="NCBI Taxonomy" id="2749268"/>
    <lineage>
        <taxon>Bacteria</taxon>
        <taxon>Bacillati</taxon>
        <taxon>Bacillota</taxon>
        <taxon>Bacilli</taxon>
        <taxon>Bacillales</taxon>
        <taxon>Paenibacillaceae</taxon>
        <taxon>Insulibacter</taxon>
    </lineage>
</organism>
<dbReference type="InterPro" id="IPR004027">
    <property type="entry name" value="SEC_C_motif"/>
</dbReference>
<dbReference type="RefSeq" id="WP_200965444.1">
    <property type="nucleotide sequence ID" value="NZ_BMAQ01000003.1"/>
</dbReference>
<dbReference type="Proteomes" id="UP000654993">
    <property type="component" value="Unassembled WGS sequence"/>
</dbReference>
<dbReference type="Gene3D" id="3.10.450.50">
    <property type="match status" value="1"/>
</dbReference>
<dbReference type="SUPFAM" id="SSF103642">
    <property type="entry name" value="Sec-C motif"/>
    <property type="match status" value="1"/>
</dbReference>
<dbReference type="PANTHER" id="PTHR33747:SF1">
    <property type="entry name" value="ADENYLATE CYCLASE-ASSOCIATED CAP C-TERMINAL DOMAIN-CONTAINING PROTEIN"/>
    <property type="match status" value="1"/>
</dbReference>
<sequence length="405" mass="47590">MGDKLQALEVRLKELTREMNREYAFQSKVLTSLPDILSLYTKKELYHLATAYEIAGRSKMNKEELVRAVAAACCEPGNMKRNLLRLDKEQWAFFMRVLRAERLVDDEIHPRDYMEASLYGLIFNFYHEGEVTYIVPAEIKDAVSRIDLDQLKRIHDRYQLVIQYVKALVNLYGAYLPDQLIEIFNSQNEEPLTEEELFSILDLYLQANQKFDMLGPYIVDVYYTSGEPKEQEKFHELLERAEGKPYYVPERDELLKYASNDYFEMTPQLEALKAYVLKHLHGDEQMVDALIDDVQFHCWMEAPLQEIFWEFERRRIYFDSEKQIREIVPLIIDVYNHTRLRSNRGYTPNELSKITGRNTLYNSSIPIEVEHQGKVVPFRRSGSKIGRNDPCPCGSGKKYKKCCGK</sequence>
<reference evidence="1" key="2">
    <citation type="journal article" date="2021" name="Data Brief">
        <title>Draft genome sequence data of the facultative, thermophilic, xylanolytic bacterium Paenibacillus sp. strain DA-C8.</title>
        <authorList>
            <person name="Chhe C."/>
            <person name="Uke A."/>
            <person name="Baramee S."/>
            <person name="Ungkulpasvich U."/>
            <person name="Tachaapaikoon C."/>
            <person name="Pason P."/>
            <person name="Waeonukul R."/>
            <person name="Ratanakhanokchai K."/>
            <person name="Kosugi A."/>
        </authorList>
    </citation>
    <scope>NUCLEOTIDE SEQUENCE</scope>
    <source>
        <strain evidence="1">DA-C8</strain>
    </source>
</reference>
<dbReference type="AlphaFoldDB" id="A0A916VG42"/>
<comment type="caution">
    <text evidence="1">The sequence shown here is derived from an EMBL/GenBank/DDBJ whole genome shotgun (WGS) entry which is preliminary data.</text>
</comment>
<evidence type="ECO:0000313" key="1">
    <source>
        <dbReference type="EMBL" id="GFR37160.1"/>
    </source>
</evidence>
<reference evidence="1" key="1">
    <citation type="submission" date="2020-08" db="EMBL/GenBank/DDBJ databases">
        <authorList>
            <person name="Uke A."/>
            <person name="Chhe C."/>
            <person name="Baramee S."/>
            <person name="Kosugi A."/>
        </authorList>
    </citation>
    <scope>NUCLEOTIDE SEQUENCE</scope>
    <source>
        <strain evidence="1">DA-C8</strain>
    </source>
</reference>
<evidence type="ECO:0000313" key="2">
    <source>
        <dbReference type="Proteomes" id="UP000654993"/>
    </source>
</evidence>
<dbReference type="EMBL" id="BMAQ01000003">
    <property type="protein sequence ID" value="GFR37160.1"/>
    <property type="molecule type" value="Genomic_DNA"/>
</dbReference>
<accession>A0A916VG42</accession>
<protein>
    <recommendedName>
        <fullName evidence="3">SEC-C motif-containing protein</fullName>
    </recommendedName>
</protein>
<name>A0A916VG42_9BACL</name>